<feature type="compositionally biased region" description="Low complexity" evidence="1">
    <location>
        <begin position="292"/>
        <end position="307"/>
    </location>
</feature>
<feature type="region of interest" description="Disordered" evidence="1">
    <location>
        <begin position="292"/>
        <end position="359"/>
    </location>
</feature>
<feature type="region of interest" description="Disordered" evidence="1">
    <location>
        <begin position="147"/>
        <end position="183"/>
    </location>
</feature>
<reference evidence="3 4" key="1">
    <citation type="submission" date="2024-09" db="EMBL/GenBank/DDBJ databases">
        <authorList>
            <person name="Sun Q."/>
            <person name="Mori K."/>
        </authorList>
    </citation>
    <scope>NUCLEOTIDE SEQUENCE [LARGE SCALE GENOMIC DNA]</scope>
    <source>
        <strain evidence="3 4">NCAIM B.02621</strain>
    </source>
</reference>
<feature type="region of interest" description="Disordered" evidence="1">
    <location>
        <begin position="235"/>
        <end position="280"/>
    </location>
</feature>
<dbReference type="EMBL" id="JBHLSW010000003">
    <property type="protein sequence ID" value="MFC0633087.1"/>
    <property type="molecule type" value="Genomic_DNA"/>
</dbReference>
<evidence type="ECO:0000313" key="3">
    <source>
        <dbReference type="EMBL" id="MFC0633087.1"/>
    </source>
</evidence>
<organism evidence="3 4">
    <name type="scientific">Brevundimonas balnearis</name>
    <dbReference type="NCBI Taxonomy" id="1572858"/>
    <lineage>
        <taxon>Bacteria</taxon>
        <taxon>Pseudomonadati</taxon>
        <taxon>Pseudomonadota</taxon>
        <taxon>Alphaproteobacteria</taxon>
        <taxon>Caulobacterales</taxon>
        <taxon>Caulobacteraceae</taxon>
        <taxon>Brevundimonas</taxon>
    </lineage>
</organism>
<feature type="compositionally biased region" description="Low complexity" evidence="1">
    <location>
        <begin position="80"/>
        <end position="106"/>
    </location>
</feature>
<dbReference type="RefSeq" id="WP_376834607.1">
    <property type="nucleotide sequence ID" value="NZ_JBHLSW010000003.1"/>
</dbReference>
<proteinExistence type="predicted"/>
<keyword evidence="3" id="KW-0969">Cilium</keyword>
<feature type="compositionally biased region" description="Low complexity" evidence="1">
    <location>
        <begin position="326"/>
        <end position="338"/>
    </location>
</feature>
<name>A0ABV6R0D6_9CAUL</name>
<gene>
    <name evidence="3" type="ORF">ACFFGE_04235</name>
</gene>
<protein>
    <submittedName>
        <fullName evidence="3">Flagellar hook-length control protein FliK</fullName>
    </submittedName>
</protein>
<dbReference type="CDD" id="cd17470">
    <property type="entry name" value="T3SS_Flik_C"/>
    <property type="match status" value="1"/>
</dbReference>
<sequence length="501" mass="49004">MSDVAFALQTLLPGAGPPGAWATASADAEGAAGAFASALAAQTGSLNVGALVGGTVGGPTQVAPAARASAAPSAPPGKPSVPGRASPAAFAEATAPAAPVAQATAPIETPVSGGVKSSIADAEETPDPISTSLADTVALDQAGDGALASQTQVGPRPAPEPRPAPAASVTPAGTGAPGQPAPEALAQAPRTQALPTDGPAEAAALQTLEETPRPATPISPGAGLSSVVASTAPTGRRSADAASLGALSTKGADRASEALSADDKRPSVRRAAQGSSSAGMGETASLANAVAAPSAGPAGPAGSAPGAIDGQRAQAPVEAASPLDPAALETSADEAAASGSLDGESSAPGDVHAPDARVADPGLHGRLNAIAQISAQILRRIEGNATRFEVALTPEDLGRVDVSLEIDAEGSLVARLAFDNPAAAAELRGQADQLRRELESAGLQLARDALEFTERRDGDGSQRFDRRGSRAFAGAVELAAEIDAPPAYQSSMTPRGVDLRV</sequence>
<dbReference type="Pfam" id="PF02120">
    <property type="entry name" value="Flg_hook"/>
    <property type="match status" value="1"/>
</dbReference>
<keyword evidence="4" id="KW-1185">Reference proteome</keyword>
<comment type="caution">
    <text evidence="3">The sequence shown here is derived from an EMBL/GenBank/DDBJ whole genome shotgun (WGS) entry which is preliminary data.</text>
</comment>
<feature type="region of interest" description="Disordered" evidence="1">
    <location>
        <begin position="64"/>
        <end position="129"/>
    </location>
</feature>
<dbReference type="InterPro" id="IPR038610">
    <property type="entry name" value="FliK-like_C_sf"/>
</dbReference>
<feature type="compositionally biased region" description="Basic and acidic residues" evidence="1">
    <location>
        <begin position="251"/>
        <end position="266"/>
    </location>
</feature>
<evidence type="ECO:0000313" key="4">
    <source>
        <dbReference type="Proteomes" id="UP001589906"/>
    </source>
</evidence>
<evidence type="ECO:0000256" key="1">
    <source>
        <dbReference type="SAM" id="MobiDB-lite"/>
    </source>
</evidence>
<feature type="domain" description="Flagellar hook-length control protein-like C-terminal" evidence="2">
    <location>
        <begin position="381"/>
        <end position="447"/>
    </location>
</feature>
<dbReference type="Proteomes" id="UP001589906">
    <property type="component" value="Unassembled WGS sequence"/>
</dbReference>
<keyword evidence="3" id="KW-0282">Flagellum</keyword>
<evidence type="ECO:0000259" key="2">
    <source>
        <dbReference type="Pfam" id="PF02120"/>
    </source>
</evidence>
<accession>A0ABV6R0D6</accession>
<keyword evidence="3" id="KW-0966">Cell projection</keyword>
<feature type="compositionally biased region" description="Low complexity" evidence="1">
    <location>
        <begin position="165"/>
        <end position="183"/>
    </location>
</feature>
<dbReference type="Gene3D" id="3.30.750.140">
    <property type="match status" value="1"/>
</dbReference>
<dbReference type="InterPro" id="IPR021136">
    <property type="entry name" value="Flagellar_hook_control-like_C"/>
</dbReference>